<feature type="signal peptide" evidence="5">
    <location>
        <begin position="1"/>
        <end position="24"/>
    </location>
</feature>
<dbReference type="Pfam" id="PF01565">
    <property type="entry name" value="FAD_binding_4"/>
    <property type="match status" value="1"/>
</dbReference>
<dbReference type="InterPro" id="IPR050416">
    <property type="entry name" value="FAD-linked_Oxidoreductase"/>
</dbReference>
<evidence type="ECO:0000259" key="6">
    <source>
        <dbReference type="PROSITE" id="PS51387"/>
    </source>
</evidence>
<feature type="chain" id="PRO_5040851104" description="FAD-binding PCMH-type domain-containing protein" evidence="5">
    <location>
        <begin position="25"/>
        <end position="1045"/>
    </location>
</feature>
<evidence type="ECO:0000256" key="1">
    <source>
        <dbReference type="ARBA" id="ARBA00005466"/>
    </source>
</evidence>
<sequence length="1045" mass="115894">MQYSLIAWSAVFTLRLTLRLGAFATDWVPEIHEGCILLASQLPGRVSFPNSTQYALSNIYYSGRQAEIHPACFVAPEDTEDVVTTMKILTSSSPPFTVKSGGHTAFDGGSNIAHGVTVDLVRLNRIVLSDDRQTVSVGPGNRWANISETLDPLGLAVVGGRVSDVGVSGLILGGDISYFSGRYGWACDNVRNFEVVLASGEVVNASPQSNEDLFWALRGGGGSNFGIVTRFDLVAFEQGDVWLYTALYPLSSSTELVPAFVDLSVNGLPADHDGHTFFIMTNLAALGGFIIANYLYHATPPTTVGDMAEVFVKSASVAGSFLNTTTVANITTHSRAISEPYGGRKAWAGTSVYLGEGAAQLLQDIIPFYKEHANLLIETAKETNETVEPFFVYQPITANILDAMQKNGGNALGLTPEKGPLVHIQVTTHWETAHLDCLVRQSAADLIAQIQALAEERGLFAGYTYMNYAEKNQDVYAGPPSLSQASITPHINNRRITAFIIMSHLFRLPRELREIIYGYYITVDGGYLCDTDAFVAGRLKRIDGQPIDIALIYTCKTIAEEMDRGGLAMRLNAISFTTLYSPDLSTLAKAFQQLMNDGLEPLRDAMLKCVGYHLTESSILQLKGDYPYLAPVLDRLKSEEPPARLGHERSYRTYRRNGPYGEVPSTYREFVKDALRLAAEEPEASRAIRDFVPAKITGAYRADRPWTHFEIVNARSEAWDIPSTHEMNELISLTEDETTVSFDSAESDPVKYRFSAAAGAIYFLNSVPCTLRPHLRKIILLEDAKCVSNPESHARGLIPFCQDNPLLRVERRVKLWTNVFLTGITYDAYLEWQRAQQTGQHETGALYSDQMTATLALWIVEASALVEAGMPPASFSMLLESGGAPELCSQIFQSVVHRDIAWQQAWIESAKNGSLPLSWFALRGELVVNSFRERDHVFHTGQTRATQGFQEYWGYFFEQLPEAVMAMVEGNSTIRCDFDVGTPLDFQPIVNQHKHWGEGKWIQEWSTLSPGIWQTVPPLPDWKTIVKENLVLPSTAHWDDPRYYM</sequence>
<dbReference type="InterPro" id="IPR016169">
    <property type="entry name" value="FAD-bd_PCMH_sub2"/>
</dbReference>
<dbReference type="GO" id="GO:0016491">
    <property type="term" value="F:oxidoreductase activity"/>
    <property type="evidence" value="ECO:0007669"/>
    <property type="project" value="UniProtKB-KW"/>
</dbReference>
<dbReference type="InterPro" id="IPR016166">
    <property type="entry name" value="FAD-bd_PCMH"/>
</dbReference>
<dbReference type="InterPro" id="IPR036318">
    <property type="entry name" value="FAD-bd_PCMH-like_sf"/>
</dbReference>
<proteinExistence type="inferred from homology"/>
<evidence type="ECO:0000313" key="8">
    <source>
        <dbReference type="Proteomes" id="UP001152533"/>
    </source>
</evidence>
<dbReference type="PROSITE" id="PS51387">
    <property type="entry name" value="FAD_PCMH"/>
    <property type="match status" value="1"/>
</dbReference>
<evidence type="ECO:0000256" key="3">
    <source>
        <dbReference type="ARBA" id="ARBA00022827"/>
    </source>
</evidence>
<organism evidence="7 8">
    <name type="scientific">Colletotrichum noveboracense</name>
    <dbReference type="NCBI Taxonomy" id="2664923"/>
    <lineage>
        <taxon>Eukaryota</taxon>
        <taxon>Fungi</taxon>
        <taxon>Dikarya</taxon>
        <taxon>Ascomycota</taxon>
        <taxon>Pezizomycotina</taxon>
        <taxon>Sordariomycetes</taxon>
        <taxon>Hypocreomycetidae</taxon>
        <taxon>Glomerellales</taxon>
        <taxon>Glomerellaceae</taxon>
        <taxon>Colletotrichum</taxon>
        <taxon>Colletotrichum gloeosporioides species complex</taxon>
    </lineage>
</organism>
<dbReference type="Gene3D" id="3.30.465.10">
    <property type="match status" value="1"/>
</dbReference>
<evidence type="ECO:0000313" key="7">
    <source>
        <dbReference type="EMBL" id="CAI0649004.1"/>
    </source>
</evidence>
<keyword evidence="2" id="KW-0285">Flavoprotein</keyword>
<dbReference type="SUPFAM" id="SSF56176">
    <property type="entry name" value="FAD-binding/transporter-associated domain-like"/>
    <property type="match status" value="1"/>
</dbReference>
<keyword evidence="8" id="KW-1185">Reference proteome</keyword>
<dbReference type="PANTHER" id="PTHR42973:SF54">
    <property type="entry name" value="FAD-BINDING PCMH-TYPE DOMAIN-CONTAINING PROTEIN"/>
    <property type="match status" value="1"/>
</dbReference>
<evidence type="ECO:0000256" key="4">
    <source>
        <dbReference type="ARBA" id="ARBA00023002"/>
    </source>
</evidence>
<keyword evidence="3" id="KW-0274">FAD</keyword>
<accession>A0A9W4WE85</accession>
<evidence type="ECO:0000256" key="5">
    <source>
        <dbReference type="SAM" id="SignalP"/>
    </source>
</evidence>
<dbReference type="PANTHER" id="PTHR42973">
    <property type="entry name" value="BINDING OXIDOREDUCTASE, PUTATIVE (AFU_ORTHOLOGUE AFUA_1G17690)-RELATED"/>
    <property type="match status" value="1"/>
</dbReference>
<keyword evidence="5" id="KW-0732">Signal</keyword>
<protein>
    <recommendedName>
        <fullName evidence="6">FAD-binding PCMH-type domain-containing protein</fullName>
    </recommendedName>
</protein>
<dbReference type="Proteomes" id="UP001152533">
    <property type="component" value="Unassembled WGS sequence"/>
</dbReference>
<gene>
    <name evidence="7" type="ORF">CGXH109_LOCUS81582</name>
</gene>
<comment type="similarity">
    <text evidence="1">Belongs to the oxygen-dependent FAD-linked oxidoreductase family.</text>
</comment>
<dbReference type="InterPro" id="IPR006094">
    <property type="entry name" value="Oxid_FAD_bind_N"/>
</dbReference>
<dbReference type="GO" id="GO:0071949">
    <property type="term" value="F:FAD binding"/>
    <property type="evidence" value="ECO:0007669"/>
    <property type="project" value="InterPro"/>
</dbReference>
<comment type="caution">
    <text evidence="7">The sequence shown here is derived from an EMBL/GenBank/DDBJ whole genome shotgun (WGS) entry which is preliminary data.</text>
</comment>
<dbReference type="EMBL" id="CAMGZC010000635">
    <property type="protein sequence ID" value="CAI0649004.1"/>
    <property type="molecule type" value="Genomic_DNA"/>
</dbReference>
<reference evidence="7" key="1">
    <citation type="submission" date="2022-08" db="EMBL/GenBank/DDBJ databases">
        <authorList>
            <person name="Giroux E."/>
            <person name="Giroux E."/>
        </authorList>
    </citation>
    <scope>NUCLEOTIDE SEQUENCE</scope>
    <source>
        <strain evidence="7">H1091258</strain>
    </source>
</reference>
<dbReference type="AlphaFoldDB" id="A0A9W4WE85"/>
<keyword evidence="4" id="KW-0560">Oxidoreductase</keyword>
<evidence type="ECO:0000256" key="2">
    <source>
        <dbReference type="ARBA" id="ARBA00022630"/>
    </source>
</evidence>
<name>A0A9W4WE85_9PEZI</name>
<feature type="domain" description="FAD-binding PCMH-type" evidence="6">
    <location>
        <begin position="66"/>
        <end position="238"/>
    </location>
</feature>